<evidence type="ECO:0000256" key="1">
    <source>
        <dbReference type="ARBA" id="ARBA00004141"/>
    </source>
</evidence>
<dbReference type="InterPro" id="IPR000832">
    <property type="entry name" value="GPCR_2_secretin-like"/>
</dbReference>
<dbReference type="EMBL" id="JAFNEN010000016">
    <property type="protein sequence ID" value="KAG8200336.1"/>
    <property type="molecule type" value="Genomic_DNA"/>
</dbReference>
<reference evidence="10 11" key="1">
    <citation type="journal article" date="2022" name="Nat. Ecol. Evol.">
        <title>A masculinizing supergene underlies an exaggerated male reproductive morph in a spider.</title>
        <authorList>
            <person name="Hendrickx F."/>
            <person name="De Corte Z."/>
            <person name="Sonet G."/>
            <person name="Van Belleghem S.M."/>
            <person name="Kostlbacher S."/>
            <person name="Vangestel C."/>
        </authorList>
    </citation>
    <scope>NUCLEOTIDE SEQUENCE [LARGE SCALE GENOMIC DNA]</scope>
    <source>
        <strain evidence="10">W744_W776</strain>
    </source>
</reference>
<gene>
    <name evidence="10" type="ORF">JTE90_028518</name>
</gene>
<accession>A0AAV6VXR3</accession>
<dbReference type="Gene3D" id="4.10.410.20">
    <property type="match status" value="1"/>
</dbReference>
<evidence type="ECO:0000256" key="6">
    <source>
        <dbReference type="SAM" id="Phobius"/>
    </source>
</evidence>
<evidence type="ECO:0000256" key="2">
    <source>
        <dbReference type="ARBA" id="ARBA00022692"/>
    </source>
</evidence>
<dbReference type="InterPro" id="IPR053231">
    <property type="entry name" value="GPCR_LN-TM7"/>
</dbReference>
<evidence type="ECO:0000256" key="5">
    <source>
        <dbReference type="ARBA" id="ARBA00023157"/>
    </source>
</evidence>
<dbReference type="AlphaFoldDB" id="A0AAV6VXR3"/>
<dbReference type="SMART" id="SM00201">
    <property type="entry name" value="SO"/>
    <property type="match status" value="1"/>
</dbReference>
<feature type="transmembrane region" description="Helical" evidence="6">
    <location>
        <begin position="983"/>
        <end position="1003"/>
    </location>
</feature>
<dbReference type="PROSITE" id="PS50261">
    <property type="entry name" value="G_PROTEIN_RECEP_F2_4"/>
    <property type="match status" value="1"/>
</dbReference>
<dbReference type="PROSITE" id="PS50958">
    <property type="entry name" value="SMB_2"/>
    <property type="match status" value="1"/>
</dbReference>
<feature type="transmembrane region" description="Helical" evidence="6">
    <location>
        <begin position="781"/>
        <end position="804"/>
    </location>
</feature>
<feature type="transmembrane region" description="Helical" evidence="6">
    <location>
        <begin position="816"/>
        <end position="832"/>
    </location>
</feature>
<keyword evidence="2 6" id="KW-0812">Transmembrane</keyword>
<feature type="signal peptide" evidence="7">
    <location>
        <begin position="1"/>
        <end position="19"/>
    </location>
</feature>
<keyword evidence="3 6" id="KW-1133">Transmembrane helix</keyword>
<feature type="transmembrane region" description="Helical" evidence="6">
    <location>
        <begin position="889"/>
        <end position="908"/>
    </location>
</feature>
<protein>
    <submittedName>
        <fullName evidence="10">Uncharacterized protein</fullName>
    </submittedName>
</protein>
<dbReference type="PANTHER" id="PTHR45902:SF3">
    <property type="entry name" value="G-PROTEIN COUPLED RECEPTORS FAMILY 2 PROFILE 2 DOMAIN-CONTAINING PROTEIN"/>
    <property type="match status" value="1"/>
</dbReference>
<feature type="transmembrane region" description="Helical" evidence="6">
    <location>
        <begin position="844"/>
        <end position="868"/>
    </location>
</feature>
<comment type="caution">
    <text evidence="10">The sequence shown here is derived from an EMBL/GenBank/DDBJ whole genome shotgun (WGS) entry which is preliminary data.</text>
</comment>
<dbReference type="Proteomes" id="UP000827092">
    <property type="component" value="Unassembled WGS sequence"/>
</dbReference>
<dbReference type="GO" id="GO:0004930">
    <property type="term" value="F:G protein-coupled receptor activity"/>
    <property type="evidence" value="ECO:0007669"/>
    <property type="project" value="InterPro"/>
</dbReference>
<dbReference type="Gene3D" id="1.20.1070.10">
    <property type="entry name" value="Rhodopsin 7-helix transmembrane proteins"/>
    <property type="match status" value="1"/>
</dbReference>
<feature type="domain" description="G-protein coupled receptors family 2 profile 2" evidence="8">
    <location>
        <begin position="779"/>
        <end position="1039"/>
    </location>
</feature>
<dbReference type="GO" id="GO:0007166">
    <property type="term" value="P:cell surface receptor signaling pathway"/>
    <property type="evidence" value="ECO:0007669"/>
    <property type="project" value="InterPro"/>
</dbReference>
<evidence type="ECO:0000256" key="3">
    <source>
        <dbReference type="ARBA" id="ARBA00022989"/>
    </source>
</evidence>
<dbReference type="SUPFAM" id="SSF81321">
    <property type="entry name" value="Family A G protein-coupled receptor-like"/>
    <property type="match status" value="1"/>
</dbReference>
<evidence type="ECO:0000259" key="9">
    <source>
        <dbReference type="PROSITE" id="PS50958"/>
    </source>
</evidence>
<dbReference type="CDD" id="cd15039">
    <property type="entry name" value="7tmB3_Methuselah-like"/>
    <property type="match status" value="1"/>
</dbReference>
<dbReference type="PROSITE" id="PS00524">
    <property type="entry name" value="SMB_1"/>
    <property type="match status" value="1"/>
</dbReference>
<dbReference type="PANTHER" id="PTHR45902">
    <property type="entry name" value="LATROPHILIN RECEPTOR-LIKE PROTEIN A"/>
    <property type="match status" value="1"/>
</dbReference>
<dbReference type="InterPro" id="IPR036024">
    <property type="entry name" value="Somatomedin_B-like_dom_sf"/>
</dbReference>
<keyword evidence="4 6" id="KW-0472">Membrane</keyword>
<dbReference type="InterPro" id="IPR001212">
    <property type="entry name" value="Somatomedin_B_dom"/>
</dbReference>
<feature type="transmembrane region" description="Helical" evidence="6">
    <location>
        <begin position="1015"/>
        <end position="1037"/>
    </location>
</feature>
<feature type="domain" description="SMB" evidence="9">
    <location>
        <begin position="90"/>
        <end position="134"/>
    </location>
</feature>
<evidence type="ECO:0000256" key="7">
    <source>
        <dbReference type="SAM" id="SignalP"/>
    </source>
</evidence>
<organism evidence="10 11">
    <name type="scientific">Oedothorax gibbosus</name>
    <dbReference type="NCBI Taxonomy" id="931172"/>
    <lineage>
        <taxon>Eukaryota</taxon>
        <taxon>Metazoa</taxon>
        <taxon>Ecdysozoa</taxon>
        <taxon>Arthropoda</taxon>
        <taxon>Chelicerata</taxon>
        <taxon>Arachnida</taxon>
        <taxon>Araneae</taxon>
        <taxon>Araneomorphae</taxon>
        <taxon>Entelegynae</taxon>
        <taxon>Araneoidea</taxon>
        <taxon>Linyphiidae</taxon>
        <taxon>Erigoninae</taxon>
        <taxon>Oedothorax</taxon>
    </lineage>
</organism>
<evidence type="ECO:0000313" key="10">
    <source>
        <dbReference type="EMBL" id="KAG8200336.1"/>
    </source>
</evidence>
<keyword evidence="11" id="KW-1185">Reference proteome</keyword>
<evidence type="ECO:0000259" key="8">
    <source>
        <dbReference type="PROSITE" id="PS50261"/>
    </source>
</evidence>
<dbReference type="GO" id="GO:0016020">
    <property type="term" value="C:membrane"/>
    <property type="evidence" value="ECO:0007669"/>
    <property type="project" value="UniProtKB-SubCell"/>
</dbReference>
<feature type="transmembrane region" description="Helical" evidence="6">
    <location>
        <begin position="938"/>
        <end position="962"/>
    </location>
</feature>
<sequence length="1108" mass="125223">MNSTKRFVLFYILFGQLIADNNRDEELSKIVNDLPLHFNSSAIPSNPEERNGYSSTIFNQILNQSKLLLDEDIGKKLFKNGTTLGPLCSPFDSCQSRCGEVSRDFRHSCSCNSNCAIYSDCCVDFERECRVESAEQSNQLYATSNVNVTCEMMFDRYPVLMVSKCSPQYQDTLTTELCSQKLPSECFLPNLVFENESGDASSCKNFVFALCSEQLHAKCNNTLEVSCSKLIFTVCTKMASQKCQMCAKSFWPVLDANGTVYRNSYCAKCNYLDNYINPKFRTYLDIFQSPSPNAFINSKTSFRVCFPSTTDYCDGKEDLSIPCKSTSGPVSLNTVQHDYNVVYKNIYCAICNNATLSDLKCASLWPDDSMQHSLVKSVVNPLIEDFVNVLSADIDILRLEDIPATFSMLLNFGLAGRRRVYISSEGNDAMKQHQKKCGSGNIWDPFSNVCRKLHCNTDFALVDYQCVKKESHEEDRAMNDTDPIVTCPEYDFVHLSFSAEMEFLDILQIYKQDIEVICESIRESFSTSFNINIDRITNVKFNISVGDSESLEEMLDIINIMDENHLINITISLDLYENSGQTESEPSVDSIVSLLASSLSVNGLEFGISNKTSRIYEIHQSSEFLTSWCNSEDGGEKINYSNSDFRLILNEDSSSSTSEKIKGIYINKTGKFYSKGEFVANILYQGYQFNQNLINVSGVAIVCDWKIRLNDSCPRLHLNKSEYSIAEDGSLLIPNASLRGIAVDLNVYEDTGDGVVVCLRSNMYFLSDETYALKFDVIQGYLTYILSWISISAMLVVLITYSLFPSLRNLPGCNTMNLTFSLTAMQITFILGQRDGVIGNECKIVAWILHFELLACFMWMNVMAYDLYKTFGTKTIMNNIRSTRKYLPRYMAYAYGIPLIFVVITSLLDHFLEDSRFAPHYGMQNICWITSKHSAAAFFALPLATIMCINSGFFMYTIYSIRSVKHVLYMADEKSKQRGKSDVFLYARMALVIGLTWALAFAAAYSKQDSVTGKILTYLFIIFNTLQGLFLFCVFVCNRRVYALYREALHKLSKKMSNNSSNEKCMRTFPRLTNAMHRTVSSDTVVSIVSSSSSCSSDSNLQTIKEVE</sequence>
<keyword evidence="7" id="KW-0732">Signal</keyword>
<keyword evidence="5" id="KW-1015">Disulfide bond</keyword>
<dbReference type="SUPFAM" id="SSF90188">
    <property type="entry name" value="Somatomedin B domain"/>
    <property type="match status" value="1"/>
</dbReference>
<proteinExistence type="predicted"/>
<name>A0AAV6VXR3_9ARAC</name>
<dbReference type="Pfam" id="PF01033">
    <property type="entry name" value="Somatomedin_B"/>
    <property type="match status" value="1"/>
</dbReference>
<evidence type="ECO:0000313" key="11">
    <source>
        <dbReference type="Proteomes" id="UP000827092"/>
    </source>
</evidence>
<dbReference type="InterPro" id="IPR022343">
    <property type="entry name" value="GCR1-cAMP_receptor"/>
</dbReference>
<dbReference type="PRINTS" id="PR02001">
    <property type="entry name" value="GCR1CAMPR"/>
</dbReference>
<feature type="chain" id="PRO_5043775845" evidence="7">
    <location>
        <begin position="20"/>
        <end position="1108"/>
    </location>
</feature>
<dbReference type="InterPro" id="IPR017981">
    <property type="entry name" value="GPCR_2-like_7TM"/>
</dbReference>
<evidence type="ECO:0000256" key="4">
    <source>
        <dbReference type="ARBA" id="ARBA00023136"/>
    </source>
</evidence>
<comment type="subcellular location">
    <subcellularLocation>
        <location evidence="1">Membrane</location>
        <topology evidence="1">Multi-pass membrane protein</topology>
    </subcellularLocation>
</comment>
<dbReference type="Pfam" id="PF00002">
    <property type="entry name" value="7tm_2"/>
    <property type="match status" value="1"/>
</dbReference>